<comment type="similarity">
    <text evidence="1">Belongs to the small GTPase superfamily. Rab family.</text>
</comment>
<dbReference type="NCBIfam" id="TIGR00231">
    <property type="entry name" value="small_GTP"/>
    <property type="match status" value="1"/>
</dbReference>
<dbReference type="RefSeq" id="XP_002503912.1">
    <property type="nucleotide sequence ID" value="XM_002503866.1"/>
</dbReference>
<evidence type="ECO:0000256" key="5">
    <source>
        <dbReference type="SAM" id="MobiDB-lite"/>
    </source>
</evidence>
<dbReference type="SMART" id="SM00173">
    <property type="entry name" value="RAS"/>
    <property type="match status" value="1"/>
</dbReference>
<dbReference type="OrthoDB" id="6585768at2759"/>
<dbReference type="InterPro" id="IPR050227">
    <property type="entry name" value="Rab"/>
</dbReference>
<dbReference type="InterPro" id="IPR001806">
    <property type="entry name" value="Small_GTPase"/>
</dbReference>
<dbReference type="GO" id="GO:0005525">
    <property type="term" value="F:GTP binding"/>
    <property type="evidence" value="ECO:0007669"/>
    <property type="project" value="UniProtKB-KW"/>
</dbReference>
<dbReference type="SMART" id="SM00174">
    <property type="entry name" value="RHO"/>
    <property type="match status" value="1"/>
</dbReference>
<proteinExistence type="inferred from homology"/>
<evidence type="ECO:0000256" key="1">
    <source>
        <dbReference type="ARBA" id="ARBA00006270"/>
    </source>
</evidence>
<accession>C1EAA3</accession>
<dbReference type="GO" id="GO:0003924">
    <property type="term" value="F:GTPase activity"/>
    <property type="evidence" value="ECO:0007669"/>
    <property type="project" value="InterPro"/>
</dbReference>
<dbReference type="eggNOG" id="KOG4252">
    <property type="taxonomic scope" value="Eukaryota"/>
</dbReference>
<dbReference type="SMART" id="SM00175">
    <property type="entry name" value="RAB"/>
    <property type="match status" value="1"/>
</dbReference>
<keyword evidence="2" id="KW-0547">Nucleotide-binding</keyword>
<evidence type="ECO:0000313" key="6">
    <source>
        <dbReference type="EMBL" id="ACO65170.1"/>
    </source>
</evidence>
<dbReference type="PANTHER" id="PTHR47977">
    <property type="entry name" value="RAS-RELATED PROTEIN RAB"/>
    <property type="match status" value="1"/>
</dbReference>
<evidence type="ECO:0000313" key="7">
    <source>
        <dbReference type="Proteomes" id="UP000002009"/>
    </source>
</evidence>
<dbReference type="STRING" id="296587.C1EAA3"/>
<dbReference type="InterPro" id="IPR005225">
    <property type="entry name" value="Small_GTP-bd"/>
</dbReference>
<feature type="compositionally biased region" description="Low complexity" evidence="5">
    <location>
        <begin position="209"/>
        <end position="218"/>
    </location>
</feature>
<dbReference type="PROSITE" id="PS51420">
    <property type="entry name" value="RHO"/>
    <property type="match status" value="1"/>
</dbReference>
<feature type="compositionally biased region" description="Basic residues" evidence="5">
    <location>
        <begin position="253"/>
        <end position="272"/>
    </location>
</feature>
<protein>
    <submittedName>
        <fullName evidence="6">Uncharacterized protein</fullName>
    </submittedName>
</protein>
<dbReference type="KEGG" id="mis:MICPUN_94689"/>
<dbReference type="EMBL" id="CP001328">
    <property type="protein sequence ID" value="ACO65170.1"/>
    <property type="molecule type" value="Genomic_DNA"/>
</dbReference>
<evidence type="ECO:0000256" key="3">
    <source>
        <dbReference type="ARBA" id="ARBA00023134"/>
    </source>
</evidence>
<dbReference type="InParanoid" id="C1EAA3"/>
<dbReference type="SUPFAM" id="SSF52540">
    <property type="entry name" value="P-loop containing nucleoside triphosphate hydrolases"/>
    <property type="match status" value="1"/>
</dbReference>
<reference evidence="6 7" key="1">
    <citation type="journal article" date="2009" name="Science">
        <title>Green evolution and dynamic adaptations revealed by genomes of the marine picoeukaryotes Micromonas.</title>
        <authorList>
            <person name="Worden A.Z."/>
            <person name="Lee J.H."/>
            <person name="Mock T."/>
            <person name="Rouze P."/>
            <person name="Simmons M.P."/>
            <person name="Aerts A.L."/>
            <person name="Allen A.E."/>
            <person name="Cuvelier M.L."/>
            <person name="Derelle E."/>
            <person name="Everett M.V."/>
            <person name="Foulon E."/>
            <person name="Grimwood J."/>
            <person name="Gundlach H."/>
            <person name="Henrissat B."/>
            <person name="Napoli C."/>
            <person name="McDonald S.M."/>
            <person name="Parker M.S."/>
            <person name="Rombauts S."/>
            <person name="Salamov A."/>
            <person name="Von Dassow P."/>
            <person name="Badger J.H."/>
            <person name="Coutinho P.M."/>
            <person name="Demir E."/>
            <person name="Dubchak I."/>
            <person name="Gentemann C."/>
            <person name="Eikrem W."/>
            <person name="Gready J.E."/>
            <person name="John U."/>
            <person name="Lanier W."/>
            <person name="Lindquist E.A."/>
            <person name="Lucas S."/>
            <person name="Mayer K.F."/>
            <person name="Moreau H."/>
            <person name="Not F."/>
            <person name="Otillar R."/>
            <person name="Panaud O."/>
            <person name="Pangilinan J."/>
            <person name="Paulsen I."/>
            <person name="Piegu B."/>
            <person name="Poliakov A."/>
            <person name="Robbens S."/>
            <person name="Schmutz J."/>
            <person name="Toulza E."/>
            <person name="Wyss T."/>
            <person name="Zelensky A."/>
            <person name="Zhou K."/>
            <person name="Armbrust E.V."/>
            <person name="Bhattacharya D."/>
            <person name="Goodenough U.W."/>
            <person name="Van de Peer Y."/>
            <person name="Grigoriev I.V."/>
        </authorList>
    </citation>
    <scope>NUCLEOTIDE SEQUENCE [LARGE SCALE GENOMIC DNA]</scope>
    <source>
        <strain evidence="7">RCC299 / NOUM17</strain>
    </source>
</reference>
<dbReference type="PROSITE" id="PS51419">
    <property type="entry name" value="RAB"/>
    <property type="match status" value="1"/>
</dbReference>
<feature type="region of interest" description="Disordered" evidence="5">
    <location>
        <begin position="209"/>
        <end position="272"/>
    </location>
</feature>
<gene>
    <name evidence="6" type="ORF">MICPUN_94689</name>
</gene>
<comment type="subcellular location">
    <subcellularLocation>
        <location evidence="4">Endomembrane system</location>
        <topology evidence="4">Lipid-anchor</topology>
    </subcellularLocation>
</comment>
<dbReference type="FunFam" id="3.40.50.300:FF:001447">
    <property type="entry name" value="Ras-related protein Rab-1B"/>
    <property type="match status" value="1"/>
</dbReference>
<dbReference type="GeneID" id="8245202"/>
<dbReference type="SMART" id="SM00176">
    <property type="entry name" value="RAN"/>
    <property type="match status" value="1"/>
</dbReference>
<dbReference type="Gene3D" id="3.40.50.300">
    <property type="entry name" value="P-loop containing nucleotide triphosphate hydrolases"/>
    <property type="match status" value="1"/>
</dbReference>
<name>C1EAA3_MICCC</name>
<evidence type="ECO:0000256" key="4">
    <source>
        <dbReference type="ARBA" id="ARBA00037868"/>
    </source>
</evidence>
<dbReference type="OMA" id="CKGTFTK"/>
<keyword evidence="7" id="KW-1185">Reference proteome</keyword>
<keyword evidence="3" id="KW-0342">GTP-binding</keyword>
<dbReference type="Pfam" id="PF00071">
    <property type="entry name" value="Ras"/>
    <property type="match status" value="1"/>
</dbReference>
<dbReference type="AlphaFoldDB" id="C1EAA3"/>
<dbReference type="Proteomes" id="UP000002009">
    <property type="component" value="Chromosome 7"/>
</dbReference>
<sequence length="272" mass="30318">MAMIEEDFEKEVKVVVLGNGCVGKSSMIRRYCMGTYTDEYKKTIGVDFMEKTRWIDSIGEDVRVMVWDTAGQEEFDTITRTYYRGAGAALLVFSTTDRASFEAIEEWKRKVEDVCGPIVMCVCQNKVDMIDESAVAPEEAEDLCRRLGLKFYRVCVKENFNVDKVFDYLVEQWSHCDRDVRAAQAPAMDIREVARQTLIDRGEAVANAPAAATSPAGKKAAEPGHFVAPGMRGKGKKKGGDGGETLKLEPTKRRTTGKKKLSSRLKKSCVIA</sequence>
<dbReference type="GO" id="GO:0012505">
    <property type="term" value="C:endomembrane system"/>
    <property type="evidence" value="ECO:0007669"/>
    <property type="project" value="UniProtKB-SubCell"/>
</dbReference>
<dbReference type="PROSITE" id="PS51421">
    <property type="entry name" value="RAS"/>
    <property type="match status" value="1"/>
</dbReference>
<feature type="compositionally biased region" description="Basic and acidic residues" evidence="5">
    <location>
        <begin position="238"/>
        <end position="252"/>
    </location>
</feature>
<organism evidence="6 7">
    <name type="scientific">Micromonas commoda (strain RCC299 / NOUM17 / CCMP2709)</name>
    <name type="common">Picoplanktonic green alga</name>
    <dbReference type="NCBI Taxonomy" id="296587"/>
    <lineage>
        <taxon>Eukaryota</taxon>
        <taxon>Viridiplantae</taxon>
        <taxon>Chlorophyta</taxon>
        <taxon>Mamiellophyceae</taxon>
        <taxon>Mamiellales</taxon>
        <taxon>Mamiellaceae</taxon>
        <taxon>Micromonas</taxon>
    </lineage>
</organism>
<evidence type="ECO:0000256" key="2">
    <source>
        <dbReference type="ARBA" id="ARBA00022741"/>
    </source>
</evidence>
<dbReference type="InterPro" id="IPR027417">
    <property type="entry name" value="P-loop_NTPase"/>
</dbReference>
<dbReference type="PRINTS" id="PR00449">
    <property type="entry name" value="RASTRNSFRMNG"/>
</dbReference>